<dbReference type="EMBL" id="JARPTC010000084">
    <property type="protein sequence ID" value="MDO7789214.1"/>
    <property type="molecule type" value="Genomic_DNA"/>
</dbReference>
<dbReference type="Proteomes" id="UP001172911">
    <property type="component" value="Unassembled WGS sequence"/>
</dbReference>
<dbReference type="InterPro" id="IPR029063">
    <property type="entry name" value="SAM-dependent_MTases_sf"/>
</dbReference>
<evidence type="ECO:0000256" key="3">
    <source>
        <dbReference type="ARBA" id="ARBA00022691"/>
    </source>
</evidence>
<dbReference type="PANTHER" id="PTHR11061:SF30">
    <property type="entry name" value="TRNA (URACIL(54)-C(5))-METHYLTRANSFERASE"/>
    <property type="match status" value="1"/>
</dbReference>
<reference evidence="5" key="2">
    <citation type="submission" date="2023-03" db="EMBL/GenBank/DDBJ databases">
        <authorList>
            <person name="Zhang Z."/>
        </authorList>
    </citation>
    <scope>NUCLEOTIDE SEQUENCE</scope>
    <source>
        <strain evidence="5">DSA</strain>
    </source>
</reference>
<keyword evidence="6" id="KW-1185">Reference proteome</keyword>
<gene>
    <name evidence="5" type="ORF">P6N53_18735</name>
</gene>
<evidence type="ECO:0000256" key="1">
    <source>
        <dbReference type="ARBA" id="ARBA00022603"/>
    </source>
</evidence>
<organism evidence="5 6">
    <name type="scientific">Desulforamulus aquiferis</name>
    <dbReference type="NCBI Taxonomy" id="1397668"/>
    <lineage>
        <taxon>Bacteria</taxon>
        <taxon>Bacillati</taxon>
        <taxon>Bacillota</taxon>
        <taxon>Clostridia</taxon>
        <taxon>Eubacteriales</taxon>
        <taxon>Peptococcaceae</taxon>
        <taxon>Desulforamulus</taxon>
    </lineage>
</organism>
<comment type="caution">
    <text evidence="5">The sequence shown here is derived from an EMBL/GenBank/DDBJ whole genome shotgun (WGS) entry which is preliminary data.</text>
</comment>
<sequence>MSFKISASSFFQVNPLQTEVLYNKALELARIKNNETVVDAYCGIGTIALFFAHQAKQVIGVEVIA</sequence>
<dbReference type="Gene3D" id="2.40.50.1070">
    <property type="match status" value="1"/>
</dbReference>
<name>A0AAW7ZHH2_9FIRM</name>
<feature type="binding site" evidence="4">
    <location>
        <position position="41"/>
    </location>
    <ligand>
        <name>S-adenosyl-L-methionine</name>
        <dbReference type="ChEBI" id="CHEBI:59789"/>
    </ligand>
</feature>
<protein>
    <submittedName>
        <fullName evidence="5">23S rRNA (Uracil-5-)-methyltransferase RumA</fullName>
    </submittedName>
</protein>
<keyword evidence="3 4" id="KW-0949">S-adenosyl-L-methionine</keyword>
<proteinExistence type="inferred from homology"/>
<evidence type="ECO:0000256" key="4">
    <source>
        <dbReference type="PROSITE-ProRule" id="PRU01024"/>
    </source>
</evidence>
<dbReference type="Gene3D" id="3.40.50.150">
    <property type="entry name" value="Vaccinia Virus protein VP39"/>
    <property type="match status" value="1"/>
</dbReference>
<evidence type="ECO:0000313" key="6">
    <source>
        <dbReference type="Proteomes" id="UP001172911"/>
    </source>
</evidence>
<reference evidence="5" key="1">
    <citation type="journal article" date="2023" name="J. Hazard. Mater.">
        <title>Anaerobic biodegradation of pyrene and benzo[a]pyrene by a new sulfate-reducing Desulforamulus aquiferis strain DSA.</title>
        <authorList>
            <person name="Zhang Z."/>
            <person name="Sun J."/>
            <person name="Gong X."/>
            <person name="Wang C."/>
            <person name="Wang H."/>
        </authorList>
    </citation>
    <scope>NUCLEOTIDE SEQUENCE</scope>
    <source>
        <strain evidence="5">DSA</strain>
    </source>
</reference>
<dbReference type="AlphaFoldDB" id="A0AAW7ZHH2"/>
<dbReference type="GO" id="GO:0070041">
    <property type="term" value="F:rRNA (uridine-C5-)-methyltransferase activity"/>
    <property type="evidence" value="ECO:0007669"/>
    <property type="project" value="TreeGrafter"/>
</dbReference>
<evidence type="ECO:0000256" key="2">
    <source>
        <dbReference type="ARBA" id="ARBA00022679"/>
    </source>
</evidence>
<accession>A0AAW7ZHH2</accession>
<keyword evidence="2 4" id="KW-0808">Transferase</keyword>
<comment type="similarity">
    <text evidence="4">Belongs to the class I-like SAM-binding methyltransferase superfamily. RNA M5U methyltransferase family.</text>
</comment>
<feature type="non-terminal residue" evidence="5">
    <location>
        <position position="65"/>
    </location>
</feature>
<dbReference type="SUPFAM" id="SSF53335">
    <property type="entry name" value="S-adenosyl-L-methionine-dependent methyltransferases"/>
    <property type="match status" value="1"/>
</dbReference>
<comment type="caution">
    <text evidence="4">Lacks conserved residue(s) required for the propagation of feature annotation.</text>
</comment>
<feature type="binding site" evidence="4">
    <location>
        <position position="12"/>
    </location>
    <ligand>
        <name>S-adenosyl-L-methionine</name>
        <dbReference type="ChEBI" id="CHEBI:59789"/>
    </ligand>
</feature>
<evidence type="ECO:0000313" key="5">
    <source>
        <dbReference type="EMBL" id="MDO7789214.1"/>
    </source>
</evidence>
<dbReference type="InterPro" id="IPR010280">
    <property type="entry name" value="U5_MeTrfase_fam"/>
</dbReference>
<dbReference type="PANTHER" id="PTHR11061">
    <property type="entry name" value="RNA M5U METHYLTRANSFERASE"/>
    <property type="match status" value="1"/>
</dbReference>
<dbReference type="GO" id="GO:0070475">
    <property type="term" value="P:rRNA base methylation"/>
    <property type="evidence" value="ECO:0007669"/>
    <property type="project" value="TreeGrafter"/>
</dbReference>
<keyword evidence="1 4" id="KW-0489">Methyltransferase</keyword>
<dbReference type="PROSITE" id="PS51687">
    <property type="entry name" value="SAM_MT_RNA_M5U"/>
    <property type="match status" value="1"/>
</dbReference>
<feature type="binding site" evidence="4">
    <location>
        <position position="62"/>
    </location>
    <ligand>
        <name>S-adenosyl-L-methionine</name>
        <dbReference type="ChEBI" id="CHEBI:59789"/>
    </ligand>
</feature>